<name>A0A068YET8_ECHMU</name>
<feature type="region of interest" description="Disordered" evidence="1">
    <location>
        <begin position="325"/>
        <end position="344"/>
    </location>
</feature>
<feature type="compositionally biased region" description="Low complexity" evidence="1">
    <location>
        <begin position="295"/>
        <end position="313"/>
    </location>
</feature>
<reference evidence="2" key="2">
    <citation type="submission" date="2015-11" db="EMBL/GenBank/DDBJ databases">
        <authorList>
            <person name="Zhang Y."/>
            <person name="Guo Z."/>
        </authorList>
    </citation>
    <scope>NUCLEOTIDE SEQUENCE</scope>
</reference>
<feature type="compositionally biased region" description="Basic residues" evidence="1">
    <location>
        <begin position="86"/>
        <end position="101"/>
    </location>
</feature>
<feature type="region of interest" description="Disordered" evidence="1">
    <location>
        <begin position="422"/>
        <end position="495"/>
    </location>
</feature>
<dbReference type="OMA" id="SYGHFRI"/>
<feature type="region of interest" description="Disordered" evidence="1">
    <location>
        <begin position="381"/>
        <end position="407"/>
    </location>
</feature>
<evidence type="ECO:0000256" key="1">
    <source>
        <dbReference type="SAM" id="MobiDB-lite"/>
    </source>
</evidence>
<feature type="compositionally biased region" description="Polar residues" evidence="1">
    <location>
        <begin position="386"/>
        <end position="405"/>
    </location>
</feature>
<feature type="region of interest" description="Disordered" evidence="1">
    <location>
        <begin position="86"/>
        <end position="130"/>
    </location>
</feature>
<reference evidence="2" key="1">
    <citation type="journal article" date="2013" name="Nature">
        <title>The genomes of four tapeworm species reveal adaptations to parasitism.</title>
        <authorList>
            <person name="Tsai I.J."/>
            <person name="Zarowiecki M."/>
            <person name="Holroyd N."/>
            <person name="Garciarrubio A."/>
            <person name="Sanchez-Flores A."/>
            <person name="Brooks K.L."/>
            <person name="Tracey A."/>
            <person name="Bobes R.J."/>
            <person name="Fragoso G."/>
            <person name="Sciutto E."/>
            <person name="Aslett M."/>
            <person name="Beasley H."/>
            <person name="Bennett H.M."/>
            <person name="Cai J."/>
            <person name="Camicia F."/>
            <person name="Clark R."/>
            <person name="Cucher M."/>
            <person name="De Silva N."/>
            <person name="Day T.A."/>
            <person name="Deplazes P."/>
            <person name="Estrada K."/>
            <person name="Fernandez C."/>
            <person name="Holland P.W."/>
            <person name="Hou J."/>
            <person name="Hu S."/>
            <person name="Huckvale T."/>
            <person name="Hung S.S."/>
            <person name="Kamenetzky L."/>
            <person name="Keane J.A."/>
            <person name="Kiss F."/>
            <person name="Koziol U."/>
            <person name="Lambert O."/>
            <person name="Liu K."/>
            <person name="Luo X."/>
            <person name="Luo Y."/>
            <person name="Macchiaroli N."/>
            <person name="Nichol S."/>
            <person name="Paps J."/>
            <person name="Parkinson J."/>
            <person name="Pouchkina-Stantcheva N."/>
            <person name="Riddiford N."/>
            <person name="Rosenzvit M."/>
            <person name="Salinas G."/>
            <person name="Wasmuth J.D."/>
            <person name="Zamanian M."/>
            <person name="Zheng Y."/>
            <person name="Cai X."/>
            <person name="Soberon X."/>
            <person name="Olson P.D."/>
            <person name="Laclette J.P."/>
            <person name="Brehm K."/>
            <person name="Berriman M."/>
            <person name="Garciarrubio A."/>
            <person name="Bobes R.J."/>
            <person name="Fragoso G."/>
            <person name="Sanchez-Flores A."/>
            <person name="Estrada K."/>
            <person name="Cevallos M.A."/>
            <person name="Morett E."/>
            <person name="Gonzalez V."/>
            <person name="Portillo T."/>
            <person name="Ochoa-Leyva A."/>
            <person name="Jose M.V."/>
            <person name="Sciutto E."/>
            <person name="Landa A."/>
            <person name="Jimenez L."/>
            <person name="Valdes V."/>
            <person name="Carrero J.C."/>
            <person name="Larralde C."/>
            <person name="Morales-Montor J."/>
            <person name="Limon-Lason J."/>
            <person name="Soberon X."/>
            <person name="Laclette J.P."/>
        </authorList>
    </citation>
    <scope>NUCLEOTIDE SEQUENCE [LARGE SCALE GENOMIC DNA]</scope>
</reference>
<accession>A0A068YET8</accession>
<proteinExistence type="predicted"/>
<feature type="region of interest" description="Disordered" evidence="1">
    <location>
        <begin position="34"/>
        <end position="62"/>
    </location>
</feature>
<organism evidence="2 3">
    <name type="scientific">Echinococcus multilocularis</name>
    <name type="common">Fox tapeworm</name>
    <dbReference type="NCBI Taxonomy" id="6211"/>
    <lineage>
        <taxon>Eukaryota</taxon>
        <taxon>Metazoa</taxon>
        <taxon>Spiralia</taxon>
        <taxon>Lophotrochozoa</taxon>
        <taxon>Platyhelminthes</taxon>
        <taxon>Cestoda</taxon>
        <taxon>Eucestoda</taxon>
        <taxon>Cyclophyllidea</taxon>
        <taxon>Taeniidae</taxon>
        <taxon>Echinococcus</taxon>
    </lineage>
</organism>
<feature type="region of interest" description="Disordered" evidence="1">
    <location>
        <begin position="274"/>
        <end position="313"/>
    </location>
</feature>
<dbReference type="OrthoDB" id="6257969at2759"/>
<evidence type="ECO:0000313" key="2">
    <source>
        <dbReference type="EMBL" id="CDS40856.1"/>
    </source>
</evidence>
<evidence type="ECO:0000313" key="3">
    <source>
        <dbReference type="Proteomes" id="UP000017246"/>
    </source>
</evidence>
<feature type="region of interest" description="Disordered" evidence="1">
    <location>
        <begin position="205"/>
        <end position="229"/>
    </location>
</feature>
<dbReference type="EMBL" id="LN902841">
    <property type="protein sequence ID" value="CDS40856.1"/>
    <property type="molecule type" value="Genomic_DNA"/>
</dbReference>
<dbReference type="Proteomes" id="UP000017246">
    <property type="component" value="Unassembled WGS sequence"/>
</dbReference>
<sequence length="602" mass="67165">MRSDYRSPEMNDVTTLREDEFRSLMKKYRDLRRELKKRSPYKSDVDENGAFEMSFSSTSSTTESACVSTSHRQSYGHFRIRSLPKNCRRVKGHSLRNGKKFSKIESSTPQRRHGRRNGDHGSLTSRDNSNPCRSYKYRHWLPISQYAGYPPPPQPYPSYAYPSFPYYPPPPPPPALPHPNYMAPPPMLIDPWTCRHCCTSRHYRRHKSRNSSMRHQRPTTRKHKLKKELKKCKEVEISANQSRERNVLHNEDSTLSIRTSKAFLGPPVTACYQTTSNAPLSHPPQIATPTVSDTSMQPPQSSLPRPLSPLHQSNNVPRGIYTLPETGGPSFNPFKGHSLPNEPSGLVETRLATVSPPTKTDPSPSAAFSGAVYGASKIHSIHDNQSRSTDSAQMPLPSASTQQGVDSGKFLQIRELNATGSFLEGLHGPQPKNPGVQSQTVQGPSQPPNHRVVYQNAPPRQPLSDVMGPSPGEPNPSCAAPLPLPPKPGAKVDGPQVTSTGDKYGLFRMPTTEAEYISCEKRFDWLQSEKTHLENSLNKLTMESASGARGRKHPLGSKTSMEESRVSNALCQIGREMSALRLVMKKYTNERKKGLLLKTTTF</sequence>
<protein>
    <submittedName>
        <fullName evidence="2">Uncharacterized protein</fullName>
    </submittedName>
</protein>
<feature type="compositionally biased region" description="Polar residues" evidence="1">
    <location>
        <begin position="435"/>
        <end position="444"/>
    </location>
</feature>
<gene>
    <name evidence="2" type="ORF">EmuJ_000845700</name>
</gene>
<dbReference type="AlphaFoldDB" id="A0A068YET8"/>
<keyword evidence="3" id="KW-1185">Reference proteome</keyword>